<dbReference type="EMBL" id="DF849818">
    <property type="protein sequence ID" value="GAT59125.1"/>
    <property type="molecule type" value="Genomic_DNA"/>
</dbReference>
<keyword evidence="3" id="KW-1185">Reference proteome</keyword>
<keyword evidence="1" id="KW-1133">Transmembrane helix</keyword>
<keyword evidence="1" id="KW-0472">Membrane</keyword>
<proteinExistence type="predicted"/>
<evidence type="ECO:0000256" key="1">
    <source>
        <dbReference type="SAM" id="Phobius"/>
    </source>
</evidence>
<reference evidence="2" key="1">
    <citation type="submission" date="2014-09" db="EMBL/GenBank/DDBJ databases">
        <title>Genome sequence of the luminous mushroom Mycena chlorophos for searching fungal bioluminescence genes.</title>
        <authorList>
            <person name="Tanaka Y."/>
            <person name="Kasuga D."/>
            <person name="Oba Y."/>
            <person name="Hase S."/>
            <person name="Sato K."/>
            <person name="Oba Y."/>
            <person name="Sakakibara Y."/>
        </authorList>
    </citation>
    <scope>NUCLEOTIDE SEQUENCE</scope>
</reference>
<evidence type="ECO:0000313" key="2">
    <source>
        <dbReference type="EMBL" id="GAT59125.1"/>
    </source>
</evidence>
<gene>
    <name evidence="2" type="ORF">MCHLO_15461</name>
</gene>
<protein>
    <submittedName>
        <fullName evidence="2">Uncharacterized protein</fullName>
    </submittedName>
</protein>
<name>A0ABQ0M757_MYCCL</name>
<keyword evidence="1" id="KW-0812">Transmembrane</keyword>
<organism evidence="2 3">
    <name type="scientific">Mycena chlorophos</name>
    <name type="common">Agaric fungus</name>
    <name type="synonym">Agaricus chlorophos</name>
    <dbReference type="NCBI Taxonomy" id="658473"/>
    <lineage>
        <taxon>Eukaryota</taxon>
        <taxon>Fungi</taxon>
        <taxon>Dikarya</taxon>
        <taxon>Basidiomycota</taxon>
        <taxon>Agaricomycotina</taxon>
        <taxon>Agaricomycetes</taxon>
        <taxon>Agaricomycetidae</taxon>
        <taxon>Agaricales</taxon>
        <taxon>Marasmiineae</taxon>
        <taxon>Mycenaceae</taxon>
        <taxon>Mycena</taxon>
    </lineage>
</organism>
<accession>A0ABQ0M757</accession>
<feature type="transmembrane region" description="Helical" evidence="1">
    <location>
        <begin position="63"/>
        <end position="81"/>
    </location>
</feature>
<dbReference type="Proteomes" id="UP000815677">
    <property type="component" value="Unassembled WGS sequence"/>
</dbReference>
<sequence length="125" mass="14269">MLEGLARGELVRRRLPSPLRAPYTLPSVSHFAHIPPKWKHAVSSVFGVPNRRRAALLPYLPRYAFLVPLLLLSTVLIRLQLSAWNARRRLRSGYGGDVDDGNEVISLPAGCRSYKPEEMNERRRR</sequence>
<evidence type="ECO:0000313" key="3">
    <source>
        <dbReference type="Proteomes" id="UP000815677"/>
    </source>
</evidence>